<dbReference type="FunFam" id="3.30.2130.10:FF:000002">
    <property type="entry name" value="Aspartokinase"/>
    <property type="match status" value="1"/>
</dbReference>
<dbReference type="InterPro" id="IPR036393">
    <property type="entry name" value="AceGlu_kinase-like_sf"/>
</dbReference>
<dbReference type="CDD" id="cd04913">
    <property type="entry name" value="ACT_AKii-LysC-BS-like_1"/>
    <property type="match status" value="1"/>
</dbReference>
<dbReference type="PIRSF" id="PIRSF000726">
    <property type="entry name" value="Asp_kin"/>
    <property type="match status" value="1"/>
</dbReference>
<evidence type="ECO:0000256" key="3">
    <source>
        <dbReference type="ARBA" id="ARBA00005139"/>
    </source>
</evidence>
<dbReference type="GO" id="GO:0009090">
    <property type="term" value="P:homoserine biosynthetic process"/>
    <property type="evidence" value="ECO:0007669"/>
    <property type="project" value="TreeGrafter"/>
</dbReference>
<gene>
    <name evidence="16" type="ORF">GFER_08685</name>
</gene>
<keyword evidence="9 12" id="KW-0067">ATP-binding</keyword>
<dbReference type="InterPro" id="IPR001057">
    <property type="entry name" value="Glu/AcGlu_kinase"/>
</dbReference>
<evidence type="ECO:0000256" key="12">
    <source>
        <dbReference type="PIRSR" id="PIRSR000726-1"/>
    </source>
</evidence>
<dbReference type="InterPro" id="IPR054352">
    <property type="entry name" value="ACT_Aspartokinase"/>
</dbReference>
<comment type="pathway">
    <text evidence="1 14">Amino-acid biosynthesis; L-lysine biosynthesis via DAP pathway; (S)-tetrahydrodipicolinate from L-aspartate: step 1/4.</text>
</comment>
<organism evidence="16 17">
    <name type="scientific">Geoalkalibacter ferrihydriticus DSM 17813</name>
    <dbReference type="NCBI Taxonomy" id="1121915"/>
    <lineage>
        <taxon>Bacteria</taxon>
        <taxon>Pseudomonadati</taxon>
        <taxon>Thermodesulfobacteriota</taxon>
        <taxon>Desulfuromonadia</taxon>
        <taxon>Desulfuromonadales</taxon>
        <taxon>Geoalkalibacteraceae</taxon>
        <taxon>Geoalkalibacter</taxon>
    </lineage>
</organism>
<dbReference type="PROSITE" id="PS00324">
    <property type="entry name" value="ASPARTOKINASE"/>
    <property type="match status" value="1"/>
</dbReference>
<keyword evidence="5 14" id="KW-0028">Amino-acid biosynthesis</keyword>
<evidence type="ECO:0000256" key="14">
    <source>
        <dbReference type="RuleBase" id="RU004249"/>
    </source>
</evidence>
<dbReference type="EC" id="2.7.2.4" evidence="13"/>
<evidence type="ECO:0000313" key="17">
    <source>
        <dbReference type="Proteomes" id="UP000035068"/>
    </source>
</evidence>
<proteinExistence type="inferred from homology"/>
<keyword evidence="8 13" id="KW-0418">Kinase</keyword>
<evidence type="ECO:0000256" key="10">
    <source>
        <dbReference type="ARBA" id="ARBA00023154"/>
    </source>
</evidence>
<dbReference type="Gene3D" id="3.40.1160.10">
    <property type="entry name" value="Acetylglutamate kinase-like"/>
    <property type="match status" value="1"/>
</dbReference>
<dbReference type="RefSeq" id="WP_040098391.1">
    <property type="nucleotide sequence ID" value="NZ_JWJD01000002.1"/>
</dbReference>
<dbReference type="FunFam" id="3.40.1160.10:FF:000002">
    <property type="entry name" value="Aspartokinase"/>
    <property type="match status" value="1"/>
</dbReference>
<dbReference type="InterPro" id="IPR045865">
    <property type="entry name" value="ACT-like_dom_sf"/>
</dbReference>
<dbReference type="PANTHER" id="PTHR21499">
    <property type="entry name" value="ASPARTATE KINASE"/>
    <property type="match status" value="1"/>
</dbReference>
<evidence type="ECO:0000256" key="6">
    <source>
        <dbReference type="ARBA" id="ARBA00022679"/>
    </source>
</evidence>
<dbReference type="InterPro" id="IPR041740">
    <property type="entry name" value="AKii-LysC-BS"/>
</dbReference>
<evidence type="ECO:0000256" key="13">
    <source>
        <dbReference type="RuleBase" id="RU003448"/>
    </source>
</evidence>
<evidence type="ECO:0000259" key="15">
    <source>
        <dbReference type="PROSITE" id="PS51671"/>
    </source>
</evidence>
<feature type="domain" description="ACT" evidence="15">
    <location>
        <begin position="344"/>
        <end position="410"/>
    </location>
</feature>
<evidence type="ECO:0000256" key="8">
    <source>
        <dbReference type="ARBA" id="ARBA00022777"/>
    </source>
</evidence>
<dbReference type="InterPro" id="IPR005260">
    <property type="entry name" value="Asp_kin_monofn"/>
</dbReference>
<dbReference type="Gene3D" id="3.30.2130.10">
    <property type="entry name" value="VC0802-like"/>
    <property type="match status" value="1"/>
</dbReference>
<feature type="binding site" evidence="12">
    <location>
        <position position="179"/>
    </location>
    <ligand>
        <name>ATP</name>
        <dbReference type="ChEBI" id="CHEBI:30616"/>
    </ligand>
</feature>
<feature type="domain" description="ACT" evidence="15">
    <location>
        <begin position="264"/>
        <end position="338"/>
    </location>
</feature>
<dbReference type="InterPro" id="IPR001048">
    <property type="entry name" value="Asp/Glu/Uridylate_kinase"/>
</dbReference>
<evidence type="ECO:0000256" key="4">
    <source>
        <dbReference type="ARBA" id="ARBA00010122"/>
    </source>
</evidence>
<dbReference type="NCBIfam" id="TIGR00657">
    <property type="entry name" value="asp_kinases"/>
    <property type="match status" value="1"/>
</dbReference>
<dbReference type="NCBIfam" id="NF005155">
    <property type="entry name" value="PRK06635.1-4"/>
    <property type="match status" value="1"/>
</dbReference>
<dbReference type="InterPro" id="IPR018042">
    <property type="entry name" value="Aspartate_kinase_CS"/>
</dbReference>
<reference evidence="16 17" key="1">
    <citation type="submission" date="2014-12" db="EMBL/GenBank/DDBJ databases">
        <title>Genomes of Geoalkalibacter ferrihydriticus and Geoalkalibacter subterraneus, two haloalkaliphilic metal-reducing members of the Geobacteraceae.</title>
        <authorList>
            <person name="Badalamenti J.P."/>
            <person name="Torres C.I."/>
            <person name="Krajmalnik-Brown R."/>
            <person name="Bond D.R."/>
        </authorList>
    </citation>
    <scope>NUCLEOTIDE SEQUENCE [LARGE SCALE GENOMIC DNA]</scope>
    <source>
        <strain evidence="16 17">DSM 17813</strain>
    </source>
</reference>
<feature type="binding site" evidence="12">
    <location>
        <position position="47"/>
    </location>
    <ligand>
        <name>substrate</name>
    </ligand>
</feature>
<keyword evidence="17" id="KW-1185">Reference proteome</keyword>
<dbReference type="UniPathway" id="UPA00034">
    <property type="reaction ID" value="UER00015"/>
</dbReference>
<feature type="binding site" evidence="12">
    <location>
        <begin position="209"/>
        <end position="210"/>
    </location>
    <ligand>
        <name>ATP</name>
        <dbReference type="ChEBI" id="CHEBI:30616"/>
    </ligand>
</feature>
<evidence type="ECO:0000256" key="5">
    <source>
        <dbReference type="ARBA" id="ARBA00022605"/>
    </source>
</evidence>
<dbReference type="PROSITE" id="PS51671">
    <property type="entry name" value="ACT"/>
    <property type="match status" value="2"/>
</dbReference>
<dbReference type="Proteomes" id="UP000035068">
    <property type="component" value="Unassembled WGS sequence"/>
</dbReference>
<dbReference type="PANTHER" id="PTHR21499:SF3">
    <property type="entry name" value="ASPARTOKINASE"/>
    <property type="match status" value="1"/>
</dbReference>
<dbReference type="AlphaFoldDB" id="A0A0C2HJ64"/>
<dbReference type="PRINTS" id="PR00474">
    <property type="entry name" value="GLU5KINASE"/>
</dbReference>
<evidence type="ECO:0000256" key="7">
    <source>
        <dbReference type="ARBA" id="ARBA00022741"/>
    </source>
</evidence>
<name>A0A0C2HJ64_9BACT</name>
<dbReference type="GO" id="GO:0009088">
    <property type="term" value="P:threonine biosynthetic process"/>
    <property type="evidence" value="ECO:0007669"/>
    <property type="project" value="UniProtKB-UniPathway"/>
</dbReference>
<dbReference type="UniPathway" id="UPA00051">
    <property type="reaction ID" value="UER00462"/>
</dbReference>
<dbReference type="GO" id="GO:0005524">
    <property type="term" value="F:ATP binding"/>
    <property type="evidence" value="ECO:0007669"/>
    <property type="project" value="UniProtKB-KW"/>
</dbReference>
<dbReference type="InterPro" id="IPR001341">
    <property type="entry name" value="Asp_kinase"/>
</dbReference>
<comment type="caution">
    <text evidence="16">The sequence shown here is derived from an EMBL/GenBank/DDBJ whole genome shotgun (WGS) entry which is preliminary data.</text>
</comment>
<feature type="binding site" evidence="12">
    <location>
        <begin position="7"/>
        <end position="10"/>
    </location>
    <ligand>
        <name>ATP</name>
        <dbReference type="ChEBI" id="CHEBI:30616"/>
    </ligand>
</feature>
<comment type="pathway">
    <text evidence="3 14">Amino-acid biosynthesis; L-threonine biosynthesis; L-threonine from L-aspartate: step 1/5.</text>
</comment>
<comment type="catalytic activity">
    <reaction evidence="11 13">
        <text>L-aspartate + ATP = 4-phospho-L-aspartate + ADP</text>
        <dbReference type="Rhea" id="RHEA:23776"/>
        <dbReference type="ChEBI" id="CHEBI:29991"/>
        <dbReference type="ChEBI" id="CHEBI:30616"/>
        <dbReference type="ChEBI" id="CHEBI:57535"/>
        <dbReference type="ChEBI" id="CHEBI:456216"/>
        <dbReference type="EC" id="2.7.2.4"/>
    </reaction>
</comment>
<dbReference type="EMBL" id="JWJD01000002">
    <property type="protein sequence ID" value="KIH77091.1"/>
    <property type="molecule type" value="Genomic_DNA"/>
</dbReference>
<dbReference type="NCBIfam" id="NF005154">
    <property type="entry name" value="PRK06635.1-2"/>
    <property type="match status" value="1"/>
</dbReference>
<dbReference type="UniPathway" id="UPA00050">
    <property type="reaction ID" value="UER00461"/>
</dbReference>
<comment type="similarity">
    <text evidence="4 13">Belongs to the aspartokinase family.</text>
</comment>
<evidence type="ECO:0000256" key="1">
    <source>
        <dbReference type="ARBA" id="ARBA00004766"/>
    </source>
</evidence>
<keyword evidence="6 13" id="KW-0808">Transferase</keyword>
<dbReference type="GO" id="GO:0004072">
    <property type="term" value="F:aspartate kinase activity"/>
    <property type="evidence" value="ECO:0007669"/>
    <property type="project" value="UniProtKB-EC"/>
</dbReference>
<feature type="binding site" evidence="12">
    <location>
        <position position="74"/>
    </location>
    <ligand>
        <name>substrate</name>
    </ligand>
</feature>
<keyword evidence="10" id="KW-0457">Lysine biosynthesis</keyword>
<dbReference type="InterPro" id="IPR002912">
    <property type="entry name" value="ACT_dom"/>
</dbReference>
<dbReference type="NCBIfam" id="TIGR00656">
    <property type="entry name" value="asp_kin_monofn"/>
    <property type="match status" value="1"/>
</dbReference>
<evidence type="ECO:0000256" key="2">
    <source>
        <dbReference type="ARBA" id="ARBA00004986"/>
    </source>
</evidence>
<dbReference type="Pfam" id="PF00696">
    <property type="entry name" value="AA_kinase"/>
    <property type="match status" value="1"/>
</dbReference>
<sequence>MALVVQKYGGTSVGTIERIRNVARRVARTYDEGNDVIVVVSAMAGETNKLVALANEMCEFPSEREYDVLVSTGEQVTISLLAMCLQSMGYKAKSYCGFQIPILSDSAFSKARIEKIDDKKVREDLKNGTIIVVAGFQGIDREGNITTFGRGGSDTSAVAVAAGLKADVCEIFTDVDGIYTTDPRIVPEASKMEKVSYDEMLEMASLGSKVLQIRSVEFAKKYGVVVHVRSSFNDNPGTLVMKEDADMEAVLVSGITYNKDEAKISVLRVADKPGIASQIFSPLSHANIAVDMIIQNVSHEGFTDLTFTVPKSDYKKALKILEETAKDVGAGGVQSDENIAKVSIVGVGMRSHSGVASKMFQTLSQEGINIHMISTSEIKISCVIDLKYCELAVRVLHEAFGLAKKDVTAE</sequence>
<dbReference type="CDD" id="cd04923">
    <property type="entry name" value="ACT_AK-LysC-DapG-like_2"/>
    <property type="match status" value="1"/>
</dbReference>
<dbReference type="Pfam" id="PF22468">
    <property type="entry name" value="ACT_9"/>
    <property type="match status" value="2"/>
</dbReference>
<evidence type="ECO:0000256" key="9">
    <source>
        <dbReference type="ARBA" id="ARBA00022840"/>
    </source>
</evidence>
<dbReference type="GO" id="GO:0009089">
    <property type="term" value="P:lysine biosynthetic process via diaminopimelate"/>
    <property type="evidence" value="ECO:0007669"/>
    <property type="project" value="UniProtKB-UniPathway"/>
</dbReference>
<comment type="pathway">
    <text evidence="2 14">Amino-acid biosynthesis; L-methionine biosynthesis via de novo pathway; L-homoserine from L-aspartate: step 1/3.</text>
</comment>
<dbReference type="CDD" id="cd04261">
    <property type="entry name" value="AAK_AKii-LysC-BS"/>
    <property type="match status" value="1"/>
</dbReference>
<dbReference type="SUPFAM" id="SSF55021">
    <property type="entry name" value="ACT-like"/>
    <property type="match status" value="2"/>
</dbReference>
<dbReference type="SUPFAM" id="SSF53633">
    <property type="entry name" value="Carbamate kinase-like"/>
    <property type="match status" value="1"/>
</dbReference>
<protein>
    <recommendedName>
        <fullName evidence="13">Aspartokinase</fullName>
        <ecNumber evidence="13">2.7.2.4</ecNumber>
    </recommendedName>
</protein>
<feature type="binding site" evidence="12">
    <location>
        <begin position="173"/>
        <end position="174"/>
    </location>
    <ligand>
        <name>ATP</name>
        <dbReference type="ChEBI" id="CHEBI:30616"/>
    </ligand>
</feature>
<evidence type="ECO:0000313" key="16">
    <source>
        <dbReference type="EMBL" id="KIH77091.1"/>
    </source>
</evidence>
<dbReference type="GO" id="GO:0005829">
    <property type="term" value="C:cytosol"/>
    <property type="evidence" value="ECO:0007669"/>
    <property type="project" value="TreeGrafter"/>
</dbReference>
<accession>A0A0C2HJ64</accession>
<evidence type="ECO:0000256" key="11">
    <source>
        <dbReference type="ARBA" id="ARBA00047872"/>
    </source>
</evidence>
<feature type="binding site" evidence="12">
    <location>
        <position position="184"/>
    </location>
    <ligand>
        <name>ATP</name>
        <dbReference type="ChEBI" id="CHEBI:30616"/>
    </ligand>
</feature>
<keyword evidence="7 12" id="KW-0547">Nucleotide-binding</keyword>